<dbReference type="KEGG" id="ttn:TTX_0700"/>
<dbReference type="RefSeq" id="WP_014126614.1">
    <property type="nucleotide sequence ID" value="NC_016070.1"/>
</dbReference>
<dbReference type="SUPFAM" id="SSF111278">
    <property type="entry name" value="SSo0622-like"/>
    <property type="match status" value="1"/>
</dbReference>
<reference evidence="9 10" key="1">
    <citation type="journal article" date="2011" name="PLoS ONE">
        <title>The complete genome sequence of Thermoproteus tenax: a physiologically versatile member of the Crenarchaeota.</title>
        <authorList>
            <person name="Siebers B."/>
            <person name="Zaparty M."/>
            <person name="Raddatz G."/>
            <person name="Tjaden B."/>
            <person name="Albers S.V."/>
            <person name="Bell S.D."/>
            <person name="Blombach F."/>
            <person name="Kletzin A."/>
            <person name="Kyrpides N."/>
            <person name="Lanz C."/>
            <person name="Plagens A."/>
            <person name="Rampp M."/>
            <person name="Rosinus A."/>
            <person name="von Jan M."/>
            <person name="Makarova K.S."/>
            <person name="Klenk H.P."/>
            <person name="Schuster S.C."/>
            <person name="Hensel R."/>
        </authorList>
    </citation>
    <scope>NUCLEOTIDE SEQUENCE [LARGE SCALE GENOMIC DNA]</scope>
    <source>
        <strain evidence="10">ATCC 35583 / DSM 2078 / JCM 9277 / NBRC 100435 / Kra 1</strain>
    </source>
</reference>
<dbReference type="Proteomes" id="UP000002654">
    <property type="component" value="Chromosome"/>
</dbReference>
<keyword evidence="10" id="KW-1185">Reference proteome</keyword>
<keyword evidence="5 7" id="KW-0819">tRNA processing</keyword>
<protein>
    <recommendedName>
        <fullName evidence="6 7">tRNA(Phe) 7-((3-amino-3-carboxypropyl)-4-demethylwyosine(37)-N(4))-methyltransferase</fullName>
        <ecNumber evidence="7">2.1.1.282</ecNumber>
    </recommendedName>
    <alternativeName>
        <fullName evidence="7">tRNA wyosine derivatives biosynthesis protein Taw3</fullName>
    </alternativeName>
</protein>
<evidence type="ECO:0000313" key="9">
    <source>
        <dbReference type="EMBL" id="CCC81358.1"/>
    </source>
</evidence>
<dbReference type="InterPro" id="IPR036602">
    <property type="entry name" value="tRNA_yW-synthesising-like_sf"/>
</dbReference>
<dbReference type="GO" id="GO:0008175">
    <property type="term" value="F:tRNA methyltransferase activity"/>
    <property type="evidence" value="ECO:0007669"/>
    <property type="project" value="InterPro"/>
</dbReference>
<dbReference type="Gene3D" id="3.30.1960.10">
    <property type="entry name" value="tRNA wybutosine-synthesizing-like"/>
    <property type="match status" value="1"/>
</dbReference>
<comment type="similarity">
    <text evidence="1 7">Belongs to the TYW3 family.</text>
</comment>
<dbReference type="PaxDb" id="768679-TTX_0700"/>
<comment type="catalytic activity">
    <reaction evidence="7">
        <text>4-demethyl-7-[(3S)-3-amino-3-carboxypropyl]wyosine(37) in tRNA(Phe) + S-adenosyl-L-methionine = 7-[(3S)-3-amino-3-carboxypropyl]wyosine(37) in tRNA(Phe) + S-adenosyl-L-homocysteine + H(+)</text>
        <dbReference type="Rhea" id="RHEA:36635"/>
        <dbReference type="Rhea" id="RHEA-COMP:10378"/>
        <dbReference type="Rhea" id="RHEA-COMP:10379"/>
        <dbReference type="ChEBI" id="CHEBI:15378"/>
        <dbReference type="ChEBI" id="CHEBI:57856"/>
        <dbReference type="ChEBI" id="CHEBI:59789"/>
        <dbReference type="ChEBI" id="CHEBI:73543"/>
        <dbReference type="ChEBI" id="CHEBI:73550"/>
        <dbReference type="EC" id="2.1.1.282"/>
    </reaction>
</comment>
<keyword evidence="3 7" id="KW-0808">Transferase</keyword>
<evidence type="ECO:0000256" key="7">
    <source>
        <dbReference type="HAMAP-Rule" id="MF_00266"/>
    </source>
</evidence>
<name>G4RP63_THETK</name>
<dbReference type="PATRIC" id="fig|768679.9.peg.712"/>
<dbReference type="EC" id="2.1.1.282" evidence="7"/>
<dbReference type="eggNOG" id="arCOG04156">
    <property type="taxonomic scope" value="Archaea"/>
</dbReference>
<dbReference type="GeneID" id="11261595"/>
<accession>G4RP63</accession>
<gene>
    <name evidence="7" type="primary">taw3</name>
    <name evidence="9" type="ordered locus">TTX_0700</name>
</gene>
<organism evidence="9 10">
    <name type="scientific">Thermoproteus tenax (strain ATCC 35583 / DSM 2078 / JCM 9277 / NBRC 100435 / Kra 1)</name>
    <dbReference type="NCBI Taxonomy" id="768679"/>
    <lineage>
        <taxon>Archaea</taxon>
        <taxon>Thermoproteota</taxon>
        <taxon>Thermoprotei</taxon>
        <taxon>Thermoproteales</taxon>
        <taxon>Thermoproteaceae</taxon>
        <taxon>Thermoproteus</taxon>
    </lineage>
</organism>
<feature type="domain" description="tRNA wybutosine-synthesizing protein" evidence="8">
    <location>
        <begin position="10"/>
        <end position="184"/>
    </location>
</feature>
<evidence type="ECO:0000256" key="1">
    <source>
        <dbReference type="ARBA" id="ARBA00008569"/>
    </source>
</evidence>
<dbReference type="Pfam" id="PF02676">
    <property type="entry name" value="TYW3"/>
    <property type="match status" value="1"/>
</dbReference>
<proteinExistence type="inferred from homology"/>
<evidence type="ECO:0000256" key="3">
    <source>
        <dbReference type="ARBA" id="ARBA00022679"/>
    </source>
</evidence>
<dbReference type="InterPro" id="IPR003827">
    <property type="entry name" value="tRNA_yW-synthesising"/>
</dbReference>
<keyword evidence="4 7" id="KW-0949">S-adenosyl-L-methionine</keyword>
<dbReference type="GO" id="GO:0030488">
    <property type="term" value="P:tRNA methylation"/>
    <property type="evidence" value="ECO:0007669"/>
    <property type="project" value="InterPro"/>
</dbReference>
<evidence type="ECO:0000313" key="10">
    <source>
        <dbReference type="Proteomes" id="UP000002654"/>
    </source>
</evidence>
<evidence type="ECO:0000259" key="8">
    <source>
        <dbReference type="Pfam" id="PF02676"/>
    </source>
</evidence>
<dbReference type="AlphaFoldDB" id="G4RP63"/>
<dbReference type="HOGENOM" id="CLU_047426_2_1_2"/>
<dbReference type="STRING" id="768679.TTX_0700"/>
<evidence type="ECO:0000256" key="5">
    <source>
        <dbReference type="ARBA" id="ARBA00022694"/>
    </source>
</evidence>
<evidence type="ECO:0000256" key="2">
    <source>
        <dbReference type="ARBA" id="ARBA00022603"/>
    </source>
</evidence>
<comment type="function">
    <text evidence="7">S-adenosyl-L-methionine-dependent methyltransferase that acts as a component of the wyosine derivatives biosynthesis pathway. Probably methylates N-4 position of wybutosine-86 to produce wybutosine-72.</text>
</comment>
<dbReference type="HAMAP" id="MF_00266">
    <property type="entry name" value="TYW3_archaea"/>
    <property type="match status" value="1"/>
</dbReference>
<sequence length="217" mass="24378">MIDESAFASRKRAFLDRMRREAEQGRVDPDIYPFLERMNELPWLYTTSSCSGRILLASARTPSYSKGRGFTPIAKWHRAVAPDEILKAAEGHDDVWMLVRGAILHVVVSSAGRARELIELAHETGHKHSGIISVNRAGIVVEILGEERLDIPLKIGGVYKIDVETAADYANRVLLLAKARLAWFIGEFEARYLGNKAPDAKAVREKLRELAKCLWEI</sequence>
<dbReference type="PANTHER" id="PTHR48418:SF1">
    <property type="entry name" value="TRNA WYBUTOSINE-SYNTHESIZING PROTEIN 3"/>
    <property type="match status" value="1"/>
</dbReference>
<keyword evidence="2 7" id="KW-0489">Methyltransferase</keyword>
<dbReference type="InterPro" id="IPR022908">
    <property type="entry name" value="Taw3"/>
</dbReference>
<dbReference type="GO" id="GO:0031591">
    <property type="term" value="P:wybutosine biosynthetic process"/>
    <property type="evidence" value="ECO:0007669"/>
    <property type="project" value="InterPro"/>
</dbReference>
<dbReference type="PANTHER" id="PTHR48418">
    <property type="entry name" value="TRNA WYBUTOSINE-SYNTHESIZING PROTEIN 3"/>
    <property type="match status" value="1"/>
</dbReference>
<dbReference type="EMBL" id="FN869859">
    <property type="protein sequence ID" value="CCC81358.1"/>
    <property type="molecule type" value="Genomic_DNA"/>
</dbReference>
<evidence type="ECO:0000256" key="4">
    <source>
        <dbReference type="ARBA" id="ARBA00022691"/>
    </source>
</evidence>
<evidence type="ECO:0000256" key="6">
    <source>
        <dbReference type="ARBA" id="ARBA00030554"/>
    </source>
</evidence>